<dbReference type="Proteomes" id="UP001493153">
    <property type="component" value="Chromosome"/>
</dbReference>
<feature type="compositionally biased region" description="Basic and acidic residues" evidence="1">
    <location>
        <begin position="20"/>
        <end position="29"/>
    </location>
</feature>
<evidence type="ECO:0000313" key="3">
    <source>
        <dbReference type="Proteomes" id="UP001493153"/>
    </source>
</evidence>
<dbReference type="RefSeq" id="WP_338910897.1">
    <property type="nucleotide sequence ID" value="NZ_CP062176.1"/>
</dbReference>
<sequence>MTKVHSLQQLSLTDLPTDSGLDRFIKDIDSLTPKSRGGASSTGRPGELAGLRSRHRASEESSKVTHSPAESSKKSFDSTSSSKSGSRFTELLEENWPQKAENLKQKTAVEPFVNHLDVGQTKSKTATARFADDHLAGEEAKLKTDAERFIGHLVKGIDAQYDALTKFFDETYSDWKKNFVKHDVQPEEPKQRGRRREGTFSRLTDSLKNIGRRRSNSTQSVGVNNPAGPGVAASAADATPVSSAKRAPKLRARSASAENIRNGFSTLTRKLSVKRRKSMSDTAATSGAADGSSVPPVPPLPDRVKVRKPKR</sequence>
<feature type="compositionally biased region" description="Basic and acidic residues" evidence="1">
    <location>
        <begin position="183"/>
        <end position="199"/>
    </location>
</feature>
<feature type="compositionally biased region" description="Low complexity" evidence="1">
    <location>
        <begin position="77"/>
        <end position="86"/>
    </location>
</feature>
<protein>
    <submittedName>
        <fullName evidence="2">Uncharacterized protein</fullName>
    </submittedName>
</protein>
<feature type="compositionally biased region" description="Low complexity" evidence="1">
    <location>
        <begin position="280"/>
        <end position="293"/>
    </location>
</feature>
<keyword evidence="3" id="KW-1185">Reference proteome</keyword>
<feature type="compositionally biased region" description="Polar residues" evidence="1">
    <location>
        <begin position="256"/>
        <end position="269"/>
    </location>
</feature>
<proteinExistence type="predicted"/>
<gene>
    <name evidence="2" type="ORF">IHE29_12000</name>
</gene>
<accession>A0ABZ2Q0S9</accession>
<dbReference type="EMBL" id="CP062176">
    <property type="protein sequence ID" value="WXK39943.1"/>
    <property type="molecule type" value="Genomic_DNA"/>
</dbReference>
<feature type="compositionally biased region" description="Low complexity" evidence="1">
    <location>
        <begin position="226"/>
        <end position="244"/>
    </location>
</feature>
<evidence type="ECO:0000313" key="2">
    <source>
        <dbReference type="EMBL" id="WXK39943.1"/>
    </source>
</evidence>
<reference evidence="2 3" key="1">
    <citation type="submission" date="2020-09" db="EMBL/GenBank/DDBJ databases">
        <title>Genome sequences of Mycetohabitans spp.</title>
        <authorList>
            <person name="Carter M.E."/>
            <person name="Carpenter S.C.D."/>
            <person name="Bogdanove A.J."/>
        </authorList>
    </citation>
    <scope>NUCLEOTIDE SEQUENCE [LARGE SCALE GENOMIC DNA]</scope>
    <source>
        <strain evidence="2 3">B12</strain>
    </source>
</reference>
<name>A0ABZ2Q0S9_9BURK</name>
<evidence type="ECO:0000256" key="1">
    <source>
        <dbReference type="SAM" id="MobiDB-lite"/>
    </source>
</evidence>
<feature type="compositionally biased region" description="Polar residues" evidence="1">
    <location>
        <begin position="1"/>
        <end position="16"/>
    </location>
</feature>
<feature type="region of interest" description="Disordered" evidence="1">
    <location>
        <begin position="1"/>
        <end position="103"/>
    </location>
</feature>
<feature type="region of interest" description="Disordered" evidence="1">
    <location>
        <begin position="183"/>
        <end position="311"/>
    </location>
</feature>
<organism evidence="2 3">
    <name type="scientific">Mycetohabitans rhizoxinica</name>
    <dbReference type="NCBI Taxonomy" id="412963"/>
    <lineage>
        <taxon>Bacteria</taxon>
        <taxon>Pseudomonadati</taxon>
        <taxon>Pseudomonadota</taxon>
        <taxon>Betaproteobacteria</taxon>
        <taxon>Burkholderiales</taxon>
        <taxon>Burkholderiaceae</taxon>
        <taxon>Mycetohabitans</taxon>
    </lineage>
</organism>